<dbReference type="EMBL" id="VORB01000008">
    <property type="protein sequence ID" value="TXC77046.1"/>
    <property type="molecule type" value="Genomic_DNA"/>
</dbReference>
<dbReference type="Proteomes" id="UP000321168">
    <property type="component" value="Unassembled WGS sequence"/>
</dbReference>
<dbReference type="GO" id="GO:0006508">
    <property type="term" value="P:proteolysis"/>
    <property type="evidence" value="ECO:0007669"/>
    <property type="project" value="UniProtKB-KW"/>
</dbReference>
<dbReference type="InterPro" id="IPR019500">
    <property type="entry name" value="Pep_S46"/>
</dbReference>
<keyword evidence="5 7" id="KW-0378">Hydrolase</keyword>
<name>A0A5C6UYC0_9FLAO</name>
<evidence type="ECO:0000256" key="7">
    <source>
        <dbReference type="RuleBase" id="RU366067"/>
    </source>
</evidence>
<keyword evidence="3 7" id="KW-0645">Protease</keyword>
<evidence type="ECO:0000256" key="2">
    <source>
        <dbReference type="ARBA" id="ARBA00022438"/>
    </source>
</evidence>
<evidence type="ECO:0000256" key="6">
    <source>
        <dbReference type="ARBA" id="ARBA00022825"/>
    </source>
</evidence>
<keyword evidence="9" id="KW-1185">Reference proteome</keyword>
<keyword evidence="2 7" id="KW-0031">Aminopeptidase</keyword>
<dbReference type="InterPro" id="IPR043504">
    <property type="entry name" value="Peptidase_S1_PA_chymotrypsin"/>
</dbReference>
<dbReference type="PANTHER" id="PTHR38469:SF1">
    <property type="entry name" value="PERIPLASMIC PEPTIDASE SUBFAMILY S1B"/>
    <property type="match status" value="1"/>
</dbReference>
<gene>
    <name evidence="8" type="ORF">FRX97_09275</name>
</gene>
<organism evidence="8 9">
    <name type="scientific">Luteibaculum oceani</name>
    <dbReference type="NCBI Taxonomy" id="1294296"/>
    <lineage>
        <taxon>Bacteria</taxon>
        <taxon>Pseudomonadati</taxon>
        <taxon>Bacteroidota</taxon>
        <taxon>Flavobacteriia</taxon>
        <taxon>Flavobacteriales</taxon>
        <taxon>Luteibaculaceae</taxon>
        <taxon>Luteibaculum</taxon>
    </lineage>
</organism>
<evidence type="ECO:0000256" key="5">
    <source>
        <dbReference type="ARBA" id="ARBA00022801"/>
    </source>
</evidence>
<dbReference type="GO" id="GO:0043171">
    <property type="term" value="P:peptide catabolic process"/>
    <property type="evidence" value="ECO:0007669"/>
    <property type="project" value="UniProtKB-UniRule"/>
</dbReference>
<evidence type="ECO:0000256" key="3">
    <source>
        <dbReference type="ARBA" id="ARBA00022670"/>
    </source>
</evidence>
<evidence type="ECO:0000256" key="4">
    <source>
        <dbReference type="ARBA" id="ARBA00022729"/>
    </source>
</evidence>
<dbReference type="InterPro" id="IPR009003">
    <property type="entry name" value="Peptidase_S1_PA"/>
</dbReference>
<dbReference type="PANTHER" id="PTHR38469">
    <property type="entry name" value="PERIPLASMIC PEPTIDASE SUBFAMILY S1B"/>
    <property type="match status" value="1"/>
</dbReference>
<comment type="similarity">
    <text evidence="1 7">Belongs to the peptidase S46 family.</text>
</comment>
<evidence type="ECO:0000313" key="9">
    <source>
        <dbReference type="Proteomes" id="UP000321168"/>
    </source>
</evidence>
<dbReference type="Gene3D" id="2.40.10.10">
    <property type="entry name" value="Trypsin-like serine proteases"/>
    <property type="match status" value="1"/>
</dbReference>
<evidence type="ECO:0000313" key="8">
    <source>
        <dbReference type="EMBL" id="TXC77046.1"/>
    </source>
</evidence>
<dbReference type="GO" id="GO:0070009">
    <property type="term" value="F:serine-type aminopeptidase activity"/>
    <property type="evidence" value="ECO:0007669"/>
    <property type="project" value="UniProtKB-UniRule"/>
</dbReference>
<sequence>MMKKSLILFGFLFSISLRIIAHEGMWIPSLLKALNESEMKTLGLKLSAEDIYSINQSSLKDAIVHFGGFCTGEIISDQGLVLTNHHCGYGAIQSHSSVENDYLEHGFWAKNKGQELSNPDLFVTFIVSIEDVTEKVLQGTDTLKNPEPVIRRNIAEINKAVKGENGMDGFVRAFYYGNQYFLIKTKTYNDVRLVGAPPSSIGKYGGDTDNWVWPRHTGDFSLFRIYANKNNEPAAYSEDNVPFKPKKHLPISLKGSDDGEFAMVYGFPGRTEHFLSSEEVKHIVETINPARISMRDASLEVINEARESDAKIKIQYAAKQSSISNAWKKWRGQNRGLIMFNAIDKKLGFEADYRERAKQKGKTEYAAALDQLIENQKNRGDITLARANFIELVYVGAEIFKYAYGFNQIMDLYASKAADTTLFNAKQKKVNGIDAFFKDYNAQVDMDILKAQLPVYFKYMDEAYLSETLLEVKRNGNINEWVDKMYAKTLFTQPDELRKILNAGGAVGLKKLSKDPVYLAMKELYGTYFSKIAPSYQVANAAHEELMKTYVQGILELFPEIDHWPDANSTLRLSYGKVEGSQPKDGVIYDPQTTMDGLIAKYIPGDKEFDLPEKMLSLAKDKDYGQYANENGELVVCFTSSNHTSGGNSGSPVINGKGELIGLNFDRSWESTMSDIMFDPSICRNIAVDIRYVLFVVDKYANANHLIEEMDLISSKNN</sequence>
<dbReference type="AlphaFoldDB" id="A0A5C6UYC0"/>
<comment type="caution">
    <text evidence="8">The sequence shown here is derived from an EMBL/GenBank/DDBJ whole genome shotgun (WGS) entry which is preliminary data.</text>
</comment>
<evidence type="ECO:0000256" key="1">
    <source>
        <dbReference type="ARBA" id="ARBA00010491"/>
    </source>
</evidence>
<reference evidence="8 9" key="1">
    <citation type="submission" date="2019-08" db="EMBL/GenBank/DDBJ databases">
        <title>Genome of Luteibaculum oceani JCM 18817.</title>
        <authorList>
            <person name="Bowman J.P."/>
        </authorList>
    </citation>
    <scope>NUCLEOTIDE SEQUENCE [LARGE SCALE GENOMIC DNA]</scope>
    <source>
        <strain evidence="8 9">JCM 18817</strain>
    </source>
</reference>
<dbReference type="OrthoDB" id="9805367at2"/>
<keyword evidence="4" id="KW-0732">Signal</keyword>
<protein>
    <recommendedName>
        <fullName evidence="7">Dipeptidyl-peptidase</fullName>
        <ecNumber evidence="7">3.4.14.-</ecNumber>
    </recommendedName>
</protein>
<accession>A0A5C6UYC0</accession>
<dbReference type="EC" id="3.4.14.-" evidence="7"/>
<proteinExistence type="inferred from homology"/>
<comment type="function">
    <text evidence="7">Catalyzes the removal of dipeptides from the N-terminus of oligopeptides.</text>
</comment>
<dbReference type="Pfam" id="PF10459">
    <property type="entry name" value="Peptidase_S46"/>
    <property type="match status" value="1"/>
</dbReference>
<dbReference type="GO" id="GO:0008239">
    <property type="term" value="F:dipeptidyl-peptidase activity"/>
    <property type="evidence" value="ECO:0007669"/>
    <property type="project" value="UniProtKB-UniRule"/>
</dbReference>
<dbReference type="SUPFAM" id="SSF50494">
    <property type="entry name" value="Trypsin-like serine proteases"/>
    <property type="match status" value="1"/>
</dbReference>
<keyword evidence="6 7" id="KW-0720">Serine protease</keyword>